<gene>
    <name evidence="3" type="ORF">P0Y56_07370</name>
</gene>
<feature type="chain" id="PRO_5042481471" evidence="2">
    <location>
        <begin position="21"/>
        <end position="298"/>
    </location>
</feature>
<keyword evidence="2" id="KW-0732">Signal</keyword>
<dbReference type="KEGG" id="acob:P0Y56_07370"/>
<name>A0AAJ5X975_9SPHN</name>
<reference evidence="3" key="1">
    <citation type="submission" date="2023-03" db="EMBL/GenBank/DDBJ databases">
        <title>Andean soil-derived lignocellulolytic bacterial consortium as a source of novel taxa and putative plastic-active enzymes.</title>
        <authorList>
            <person name="Diaz-Garcia L."/>
            <person name="Chuvochina M."/>
            <person name="Feuerriegel G."/>
            <person name="Bunk B."/>
            <person name="Sproer C."/>
            <person name="Streit W.R."/>
            <person name="Rodriguez L.M."/>
            <person name="Overmann J."/>
            <person name="Jimenez D.J."/>
        </authorList>
    </citation>
    <scope>NUCLEOTIDE SEQUENCE</scope>
    <source>
        <strain evidence="3">MAG 26</strain>
    </source>
</reference>
<organism evidence="3 4">
    <name type="scientific">Candidatus Andeanibacterium colombiense</name>
    <dbReference type="NCBI Taxonomy" id="3121345"/>
    <lineage>
        <taxon>Bacteria</taxon>
        <taxon>Pseudomonadati</taxon>
        <taxon>Pseudomonadota</taxon>
        <taxon>Alphaproteobacteria</taxon>
        <taxon>Sphingomonadales</taxon>
        <taxon>Sphingomonadaceae</taxon>
        <taxon>Candidatus Andeanibacterium</taxon>
    </lineage>
</organism>
<dbReference type="EMBL" id="CP119316">
    <property type="protein sequence ID" value="WEK48106.1"/>
    <property type="molecule type" value="Genomic_DNA"/>
</dbReference>
<feature type="region of interest" description="Disordered" evidence="1">
    <location>
        <begin position="270"/>
        <end position="298"/>
    </location>
</feature>
<evidence type="ECO:0000256" key="2">
    <source>
        <dbReference type="SAM" id="SignalP"/>
    </source>
</evidence>
<proteinExistence type="predicted"/>
<protein>
    <submittedName>
        <fullName evidence="3">Uncharacterized protein</fullName>
    </submittedName>
</protein>
<evidence type="ECO:0000313" key="3">
    <source>
        <dbReference type="EMBL" id="WEK48106.1"/>
    </source>
</evidence>
<feature type="signal peptide" evidence="2">
    <location>
        <begin position="1"/>
        <end position="20"/>
    </location>
</feature>
<evidence type="ECO:0000313" key="4">
    <source>
        <dbReference type="Proteomes" id="UP001218362"/>
    </source>
</evidence>
<accession>A0AAJ5X975</accession>
<evidence type="ECO:0000256" key="1">
    <source>
        <dbReference type="SAM" id="MobiDB-lite"/>
    </source>
</evidence>
<dbReference type="AlphaFoldDB" id="A0AAJ5X975"/>
<dbReference type="Proteomes" id="UP001218362">
    <property type="component" value="Chromosome"/>
</dbReference>
<sequence>MRLPAAFAALALALMPAAAAAETLTNEQIVRLAAAGLGDQVLIAKIRASGNSFDTSIDGLLALRKKGVSNPVIAEMIAAGGGAKAGAAQGSGARVAAALSPDSPDPEVPHPPGIYLLVDWRSPTSMVALPPVTSRRTKSGNLVAYWLTGGIAKRSRKAVISERQAQVETLRRRPVFYFFFGKDGGAPSTGGILGTTDRIASPGDFNLIRFEVGDDGREAKVGSSSRFGSSHSVAEKDRIPFASTQVSPGVYRVQPGQDLAGGEYGFLYSSPSGSGSGDGEGQEVRVFDFSVGDGTSHR</sequence>